<organism evidence="2 3">
    <name type="scientific">Mucilaginibacter ximonensis</name>
    <dbReference type="NCBI Taxonomy" id="538021"/>
    <lineage>
        <taxon>Bacteria</taxon>
        <taxon>Pseudomonadati</taxon>
        <taxon>Bacteroidota</taxon>
        <taxon>Sphingobacteriia</taxon>
        <taxon>Sphingobacteriales</taxon>
        <taxon>Sphingobacteriaceae</taxon>
        <taxon>Mucilaginibacter</taxon>
    </lineage>
</organism>
<comment type="caution">
    <text evidence="2">The sequence shown here is derived from an EMBL/GenBank/DDBJ whole genome shotgun (WGS) entry which is preliminary data.</text>
</comment>
<accession>A0ABW5YD38</accession>
<keyword evidence="3" id="KW-1185">Reference proteome</keyword>
<gene>
    <name evidence="2" type="ORF">ACFS5N_12215</name>
</gene>
<feature type="compositionally biased region" description="Basic residues" evidence="1">
    <location>
        <begin position="197"/>
        <end position="207"/>
    </location>
</feature>
<dbReference type="EMBL" id="JBHUPD010000002">
    <property type="protein sequence ID" value="MFD2873240.1"/>
    <property type="molecule type" value="Genomic_DNA"/>
</dbReference>
<evidence type="ECO:0000313" key="3">
    <source>
        <dbReference type="Proteomes" id="UP001597557"/>
    </source>
</evidence>
<evidence type="ECO:0000256" key="1">
    <source>
        <dbReference type="SAM" id="MobiDB-lite"/>
    </source>
</evidence>
<proteinExistence type="predicted"/>
<dbReference type="Proteomes" id="UP001597557">
    <property type="component" value="Unassembled WGS sequence"/>
</dbReference>
<protein>
    <submittedName>
        <fullName evidence="2">Uncharacterized protein</fullName>
    </submittedName>
</protein>
<evidence type="ECO:0000313" key="2">
    <source>
        <dbReference type="EMBL" id="MFD2873240.1"/>
    </source>
</evidence>
<dbReference type="RefSeq" id="WP_377185771.1">
    <property type="nucleotide sequence ID" value="NZ_JBHUPD010000002.1"/>
</dbReference>
<sequence length="207" mass="23480">MKIELKNIHFSQQLSQETNAFSANLYINDVKVGAASNHGYGGATDYLAYHEEGQRLIKEAEAYCKTLPPDKFNIDGKEYTIDMNLEHHIDNLLNEHLRQKDLQQFRNKAQRAGEKSIVVGIPDQSFKTLGLKFPVDMLLIHPKGPDILSDILIKRVVPNLKEGEIIMNTNIPEKILKQAGLNEKQYAAPKQHEAVKKNKQIRKGRGI</sequence>
<name>A0ABW5YD38_9SPHI</name>
<reference evidence="3" key="1">
    <citation type="journal article" date="2019" name="Int. J. Syst. Evol. Microbiol.">
        <title>The Global Catalogue of Microorganisms (GCM) 10K type strain sequencing project: providing services to taxonomists for standard genome sequencing and annotation.</title>
        <authorList>
            <consortium name="The Broad Institute Genomics Platform"/>
            <consortium name="The Broad Institute Genome Sequencing Center for Infectious Disease"/>
            <person name="Wu L."/>
            <person name="Ma J."/>
        </authorList>
    </citation>
    <scope>NUCLEOTIDE SEQUENCE [LARGE SCALE GENOMIC DNA]</scope>
    <source>
        <strain evidence="3">KCTC 22437</strain>
    </source>
</reference>
<feature type="region of interest" description="Disordered" evidence="1">
    <location>
        <begin position="187"/>
        <end position="207"/>
    </location>
</feature>